<proteinExistence type="predicted"/>
<dbReference type="EMBL" id="JABAFA010000028">
    <property type="protein sequence ID" value="NMD99362.1"/>
    <property type="molecule type" value="Genomic_DNA"/>
</dbReference>
<dbReference type="Proteomes" id="UP000543804">
    <property type="component" value="Unassembled WGS sequence"/>
</dbReference>
<gene>
    <name evidence="1" type="ORF">HF878_07760</name>
</gene>
<organism evidence="1 2">
    <name type="scientific">Selenomonas bovis</name>
    <dbReference type="NCBI Taxonomy" id="416586"/>
    <lineage>
        <taxon>Bacteria</taxon>
        <taxon>Bacillati</taxon>
        <taxon>Bacillota</taxon>
        <taxon>Negativicutes</taxon>
        <taxon>Selenomonadales</taxon>
        <taxon>Selenomonadaceae</taxon>
        <taxon>Selenomonas</taxon>
    </lineage>
</organism>
<dbReference type="AlphaFoldDB" id="A0A848BAA7"/>
<protein>
    <submittedName>
        <fullName evidence="1">DUF5049 domain-containing protein</fullName>
    </submittedName>
</protein>
<evidence type="ECO:0000313" key="2">
    <source>
        <dbReference type="Proteomes" id="UP000543804"/>
    </source>
</evidence>
<dbReference type="Pfam" id="PF16468">
    <property type="entry name" value="DUF5049"/>
    <property type="match status" value="1"/>
</dbReference>
<accession>A0A848BAA7</accession>
<keyword evidence="2" id="KW-1185">Reference proteome</keyword>
<sequence>MNEEIKNEILAIRETGATNMFDVGTVREIAIQLAFDELADFLSDRKNHKAYCNFILTGK</sequence>
<dbReference type="RefSeq" id="WP_170077715.1">
    <property type="nucleotide sequence ID" value="NZ_JABAFA010000028.1"/>
</dbReference>
<comment type="caution">
    <text evidence="1">The sequence shown here is derived from an EMBL/GenBank/DDBJ whole genome shotgun (WGS) entry which is preliminary data.</text>
</comment>
<reference evidence="1 2" key="1">
    <citation type="submission" date="2020-04" db="EMBL/GenBank/DDBJ databases">
        <authorList>
            <person name="Hitch T.C.A."/>
            <person name="Wylensek D."/>
            <person name="Clavel T."/>
        </authorList>
    </citation>
    <scope>NUCLEOTIDE SEQUENCE [LARGE SCALE GENOMIC DNA]</scope>
    <source>
        <strain evidence="1 2">PG-130-P53-12</strain>
    </source>
</reference>
<dbReference type="InterPro" id="IPR032488">
    <property type="entry name" value="DUF5049"/>
</dbReference>
<name>A0A848BAA7_9FIRM</name>
<evidence type="ECO:0000313" key="1">
    <source>
        <dbReference type="EMBL" id="NMD99362.1"/>
    </source>
</evidence>